<accession>A0AAW2PMQ2</accession>
<organism evidence="1">
    <name type="scientific">Sesamum radiatum</name>
    <name type="common">Black benniseed</name>
    <dbReference type="NCBI Taxonomy" id="300843"/>
    <lineage>
        <taxon>Eukaryota</taxon>
        <taxon>Viridiplantae</taxon>
        <taxon>Streptophyta</taxon>
        <taxon>Embryophyta</taxon>
        <taxon>Tracheophyta</taxon>
        <taxon>Spermatophyta</taxon>
        <taxon>Magnoliopsida</taxon>
        <taxon>eudicotyledons</taxon>
        <taxon>Gunneridae</taxon>
        <taxon>Pentapetalae</taxon>
        <taxon>asterids</taxon>
        <taxon>lamiids</taxon>
        <taxon>Lamiales</taxon>
        <taxon>Pedaliaceae</taxon>
        <taxon>Sesamum</taxon>
    </lineage>
</organism>
<name>A0AAW2PMQ2_SESRA</name>
<gene>
    <name evidence="1" type="ORF">Sradi_4012500</name>
</gene>
<proteinExistence type="predicted"/>
<protein>
    <submittedName>
        <fullName evidence="1">Uncharacterized protein</fullName>
    </submittedName>
</protein>
<sequence>MAKYELRFAALAKYAPEAVVTQEDCCYRFEQLRPEIKKYMVVRITNFKTLVESTIRMEEAVTEEKKKGEEKRKFACTMGESSWSTKKGTGCSFSVGRGNFSHGGTTFRGTSGQRFSGPMGFNRGSIESSSFTMPSIRFGMGARQSYSRGLAFAPSCSTYGRRHLGQCWGPDAIPRICYNCVGR</sequence>
<evidence type="ECO:0000313" key="1">
    <source>
        <dbReference type="EMBL" id="KAL0355656.1"/>
    </source>
</evidence>
<comment type="caution">
    <text evidence="1">The sequence shown here is derived from an EMBL/GenBank/DDBJ whole genome shotgun (WGS) entry which is preliminary data.</text>
</comment>
<reference evidence="1" key="2">
    <citation type="journal article" date="2024" name="Plant">
        <title>Genomic evolution and insights into agronomic trait innovations of Sesamum species.</title>
        <authorList>
            <person name="Miao H."/>
            <person name="Wang L."/>
            <person name="Qu L."/>
            <person name="Liu H."/>
            <person name="Sun Y."/>
            <person name="Le M."/>
            <person name="Wang Q."/>
            <person name="Wei S."/>
            <person name="Zheng Y."/>
            <person name="Lin W."/>
            <person name="Duan Y."/>
            <person name="Cao H."/>
            <person name="Xiong S."/>
            <person name="Wang X."/>
            <person name="Wei L."/>
            <person name="Li C."/>
            <person name="Ma Q."/>
            <person name="Ju M."/>
            <person name="Zhao R."/>
            <person name="Li G."/>
            <person name="Mu C."/>
            <person name="Tian Q."/>
            <person name="Mei H."/>
            <person name="Zhang T."/>
            <person name="Gao T."/>
            <person name="Zhang H."/>
        </authorList>
    </citation>
    <scope>NUCLEOTIDE SEQUENCE</scope>
    <source>
        <strain evidence="1">G02</strain>
    </source>
</reference>
<reference evidence="1" key="1">
    <citation type="submission" date="2020-06" db="EMBL/GenBank/DDBJ databases">
        <authorList>
            <person name="Li T."/>
            <person name="Hu X."/>
            <person name="Zhang T."/>
            <person name="Song X."/>
            <person name="Zhang H."/>
            <person name="Dai N."/>
            <person name="Sheng W."/>
            <person name="Hou X."/>
            <person name="Wei L."/>
        </authorList>
    </citation>
    <scope>NUCLEOTIDE SEQUENCE</scope>
    <source>
        <strain evidence="1">G02</strain>
        <tissue evidence="1">Leaf</tissue>
    </source>
</reference>
<dbReference type="EMBL" id="JACGWJ010000017">
    <property type="protein sequence ID" value="KAL0355656.1"/>
    <property type="molecule type" value="Genomic_DNA"/>
</dbReference>
<dbReference type="AlphaFoldDB" id="A0AAW2PMQ2"/>